<organism evidence="2 3">
    <name type="scientific">Leptomonas pyrrhocoris</name>
    <name type="common">Firebug parasite</name>
    <dbReference type="NCBI Taxonomy" id="157538"/>
    <lineage>
        <taxon>Eukaryota</taxon>
        <taxon>Discoba</taxon>
        <taxon>Euglenozoa</taxon>
        <taxon>Kinetoplastea</taxon>
        <taxon>Metakinetoplastina</taxon>
        <taxon>Trypanosomatida</taxon>
        <taxon>Trypanosomatidae</taxon>
        <taxon>Leishmaniinae</taxon>
        <taxon>Leptomonas</taxon>
    </lineage>
</organism>
<feature type="region of interest" description="Disordered" evidence="1">
    <location>
        <begin position="429"/>
        <end position="514"/>
    </location>
</feature>
<dbReference type="SUPFAM" id="SSF47095">
    <property type="entry name" value="HMG-box"/>
    <property type="match status" value="1"/>
</dbReference>
<sequence>MMRRLRVSAACPRDAARTRMTGFNLFTQETQRQRRVLKSKNMKDGRKNMQIMSSLWEQLTQRRREIYNERARQRNALKLSDPVKKNNTFNLIMRLFGAEKIMLNAGDEAFIARIAKSTMQVMNQKDNRKLRAKLKVEDNSAAKGKTACSITSAFKRFSNPHMMFFDSFTEMQRSVAPTRKIAFSNISKLVSLSNVSESGEEYVIQSFNSLSADESNLFSPISDVEAPYFEVFCATRCGNMDYKHFNILHLFAMFRGIEVYIPQNQERERLYRSLLSSYRAHDGVYYRARRCLERLEAPRSSDCGLYITKRTPAPVKIAPSTYGIEQSWDDVSVATVLAETRHEQSVYDDILVRAALLRSEEKNALLDLYQIRLEGAKYAANLVRKVAAAAPEEEAMEEDFEDTVKAVRAKRAARTKTPASHDEIAVVPARSKAAQKKRAVSRTAEREAASPMTRTSALSRAKKNVRSAASSTKLEEKRRAVEAETAVEESEDKEMEVAAVRRTSSTKKSRVLQPSMAAAAVESELSAEDFMAVEEVGAEEEEAADAYAAALDEDHVENSEEREVAAPARKGRSEKRRSARSRLTDPAAMLPAEARVQKLVTKHSSARRKVLPITTAQAPPCVPPRRNADFTASIRALLSGSM</sequence>
<accession>A0A0M9FSH4</accession>
<dbReference type="AlphaFoldDB" id="A0A0M9FSH4"/>
<dbReference type="OMA" id="RDGIYFR"/>
<comment type="caution">
    <text evidence="2">The sequence shown here is derived from an EMBL/GenBank/DDBJ whole genome shotgun (WGS) entry which is preliminary data.</text>
</comment>
<keyword evidence="3" id="KW-1185">Reference proteome</keyword>
<dbReference type="Gene3D" id="1.10.30.10">
    <property type="entry name" value="High mobility group box domain"/>
    <property type="match status" value="1"/>
</dbReference>
<dbReference type="OrthoDB" id="242733at2759"/>
<feature type="compositionally biased region" description="Acidic residues" evidence="1">
    <location>
        <begin position="485"/>
        <end position="494"/>
    </location>
</feature>
<dbReference type="GeneID" id="26909002"/>
<reference evidence="2 3" key="1">
    <citation type="submission" date="2015-07" db="EMBL/GenBank/DDBJ databases">
        <title>High-quality genome of monoxenous trypanosomatid Leptomonas pyrrhocoris.</title>
        <authorList>
            <person name="Flegontov P."/>
            <person name="Butenko A."/>
            <person name="Firsov S."/>
            <person name="Vlcek C."/>
            <person name="Logacheva M.D."/>
            <person name="Field M."/>
            <person name="Filatov D."/>
            <person name="Flegontova O."/>
            <person name="Gerasimov E."/>
            <person name="Jackson A.P."/>
            <person name="Kelly S."/>
            <person name="Opperdoes F."/>
            <person name="O'Reilly A."/>
            <person name="Votypka J."/>
            <person name="Yurchenko V."/>
            <person name="Lukes J."/>
        </authorList>
    </citation>
    <scope>NUCLEOTIDE SEQUENCE [LARGE SCALE GENOMIC DNA]</scope>
    <source>
        <strain evidence="2">H10</strain>
    </source>
</reference>
<name>A0A0M9FSH4_LEPPY</name>
<feature type="compositionally biased region" description="Basic and acidic residues" evidence="1">
    <location>
        <begin position="473"/>
        <end position="482"/>
    </location>
</feature>
<evidence type="ECO:0000313" key="2">
    <source>
        <dbReference type="EMBL" id="KPA75029.1"/>
    </source>
</evidence>
<feature type="compositionally biased region" description="Basic residues" evidence="1">
    <location>
        <begin position="569"/>
        <end position="580"/>
    </location>
</feature>
<feature type="compositionally biased region" description="Basic and acidic residues" evidence="1">
    <location>
        <begin position="552"/>
        <end position="564"/>
    </location>
</feature>
<feature type="region of interest" description="Disordered" evidence="1">
    <location>
        <begin position="551"/>
        <end position="584"/>
    </location>
</feature>
<dbReference type="InterPro" id="IPR036910">
    <property type="entry name" value="HMG_box_dom_sf"/>
</dbReference>
<dbReference type="VEuPathDB" id="TriTrypDB:LpyrH10_26_0130"/>
<dbReference type="RefSeq" id="XP_015653468.1">
    <property type="nucleotide sequence ID" value="XM_015807810.1"/>
</dbReference>
<dbReference type="EMBL" id="LGTL01000026">
    <property type="protein sequence ID" value="KPA75029.1"/>
    <property type="molecule type" value="Genomic_DNA"/>
</dbReference>
<gene>
    <name evidence="2" type="ORF">ABB37_08718</name>
</gene>
<dbReference type="Proteomes" id="UP000037923">
    <property type="component" value="Unassembled WGS sequence"/>
</dbReference>
<evidence type="ECO:0000313" key="3">
    <source>
        <dbReference type="Proteomes" id="UP000037923"/>
    </source>
</evidence>
<evidence type="ECO:0000256" key="1">
    <source>
        <dbReference type="SAM" id="MobiDB-lite"/>
    </source>
</evidence>
<protein>
    <submittedName>
        <fullName evidence="2">Uncharacterized protein</fullName>
    </submittedName>
</protein>
<proteinExistence type="predicted"/>